<dbReference type="PANTHER" id="PTHR31683">
    <property type="entry name" value="PECTATE LYASE 18-RELATED"/>
    <property type="match status" value="1"/>
</dbReference>
<keyword evidence="3" id="KW-0732">Signal</keyword>
<dbReference type="SUPFAM" id="SSF51126">
    <property type="entry name" value="Pectin lyase-like"/>
    <property type="match status" value="1"/>
</dbReference>
<dbReference type="InterPro" id="IPR002022">
    <property type="entry name" value="Pec_lyase"/>
</dbReference>
<dbReference type="EMBL" id="CP002545">
    <property type="protein sequence ID" value="ADY51403.1"/>
    <property type="molecule type" value="Genomic_DNA"/>
</dbReference>
<dbReference type="GO" id="GO:0005576">
    <property type="term" value="C:extracellular region"/>
    <property type="evidence" value="ECO:0007669"/>
    <property type="project" value="UniProtKB-SubCell"/>
</dbReference>
<dbReference type="HOGENOM" id="CLU_474758_0_0_10"/>
<dbReference type="GO" id="GO:0000272">
    <property type="term" value="P:polysaccharide catabolic process"/>
    <property type="evidence" value="ECO:0007669"/>
    <property type="project" value="UniProtKB-KW"/>
</dbReference>
<dbReference type="PANTHER" id="PTHR31683:SF18">
    <property type="entry name" value="PECTATE LYASE 21-RELATED"/>
    <property type="match status" value="1"/>
</dbReference>
<keyword evidence="2" id="KW-0964">Secreted</keyword>
<keyword evidence="1 2" id="KW-0456">Lyase</keyword>
<dbReference type="RefSeq" id="WP_013631903.1">
    <property type="nucleotide sequence ID" value="NC_015177.1"/>
</dbReference>
<dbReference type="InterPro" id="IPR012334">
    <property type="entry name" value="Pectin_lyas_fold"/>
</dbReference>
<dbReference type="STRING" id="762903.Pedsa_0831"/>
<feature type="chain" id="PRO_5003260243" evidence="3">
    <location>
        <begin position="29"/>
        <end position="574"/>
    </location>
</feature>
<dbReference type="InterPro" id="IPR011050">
    <property type="entry name" value="Pectin_lyase_fold/virulence"/>
</dbReference>
<dbReference type="eggNOG" id="COG3866">
    <property type="taxonomic scope" value="Bacteria"/>
</dbReference>
<keyword evidence="2" id="KW-0624">Polysaccharide degradation</keyword>
<sequence>MKIKNSFKKGSLMTSFLLVALIFSQCQKDVNTIPNIEEEAARKNSNGTTSITSGEQVKLDLTKASKESGYAYYMDLNIPISGDSDTQPTVSSLKVFENGKELGPGHALHKEIRSTGNGRFSHWGNSLYFSASDNTNPSTNGRTYTISYAGSSGAGSGTGITSPIVADGQVKLDLTKASKESGNAYYIDINAPIAGDSGSQPTASTLKLFEDGKELGPAHALHNDIRNSGQGRFSHWGNSLYFSASDNTNPLTNGRTYTVSYTGSTGSTNNSESGVVTTPPSFSTDLPIGFASVNGKTTGGQGGRTVTVSTIAEFTKAVGSSETLIVQVSGNLKGTGMIRVGSNKTILGLSGSSLDGAGLAIYEVSNVIVRNMRISNVVGGDCVTIKFASHHIWIDHNEFWHDRNHGWDYYDELLEVTDRSDFVTISWNKFHDSNIALLIGSGDLQTTDIGHLRVTLHNNYFYNNSERQPSTRFGYIHCFNNYLYNGSGYGIGVTMDATVRTDNNYFESQKYPIFTDYNAKPGYVSGASTNIYKNSGENKISTKESNWIPEYEYKSALIPAADVPNVVKNGAGPR</sequence>
<dbReference type="InterPro" id="IPR006626">
    <property type="entry name" value="PbH1"/>
</dbReference>
<feature type="signal peptide" evidence="3">
    <location>
        <begin position="1"/>
        <end position="28"/>
    </location>
</feature>
<evidence type="ECO:0000256" key="3">
    <source>
        <dbReference type="SAM" id="SignalP"/>
    </source>
</evidence>
<dbReference type="KEGG" id="psn:Pedsa_0831"/>
<evidence type="ECO:0000313" key="5">
    <source>
        <dbReference type="EMBL" id="ADY51403.1"/>
    </source>
</evidence>
<feature type="domain" description="Pectate lyase" evidence="4">
    <location>
        <begin position="301"/>
        <end position="512"/>
    </location>
</feature>
<dbReference type="Proteomes" id="UP000000310">
    <property type="component" value="Chromosome"/>
</dbReference>
<evidence type="ECO:0000259" key="4">
    <source>
        <dbReference type="SMART" id="SM00656"/>
    </source>
</evidence>
<dbReference type="SMART" id="SM00656">
    <property type="entry name" value="Amb_all"/>
    <property type="match status" value="1"/>
</dbReference>
<evidence type="ECO:0000256" key="2">
    <source>
        <dbReference type="RuleBase" id="RU361173"/>
    </source>
</evidence>
<reference evidence="6" key="2">
    <citation type="submission" date="2011-02" db="EMBL/GenBank/DDBJ databases">
        <title>The complete genome of Pedobacter saltans DSM 12145.</title>
        <authorList>
            <consortium name="US DOE Joint Genome Institute (JGI-PGF)"/>
            <person name="Lucas S."/>
            <person name="Copeland A."/>
            <person name="Lapidus A."/>
            <person name="Bruce D."/>
            <person name="Goodwin L."/>
            <person name="Pitluck S."/>
            <person name="Kyrpides N."/>
            <person name="Mavromatis K."/>
            <person name="Pagani I."/>
            <person name="Ivanova N."/>
            <person name="Ovchinnikova G."/>
            <person name="Lu M."/>
            <person name="Detter J.C."/>
            <person name="Han C."/>
            <person name="Land M."/>
            <person name="Hauser L."/>
            <person name="Markowitz V."/>
            <person name="Cheng J.-F."/>
            <person name="Hugenholtz P."/>
            <person name="Woyke T."/>
            <person name="Wu D."/>
            <person name="Tindall B."/>
            <person name="Pomrenke H.G."/>
            <person name="Brambilla E."/>
            <person name="Klenk H.-P."/>
            <person name="Eisen J.A."/>
        </authorList>
    </citation>
    <scope>NUCLEOTIDE SEQUENCE [LARGE SCALE GENOMIC DNA]</scope>
    <source>
        <strain evidence="6">ATCC 51119 / DSM 12145 / JCM 21818 / LMG 10337 / NBRC 100064 / NCIMB 13643</strain>
    </source>
</reference>
<gene>
    <name evidence="5" type="ordered locus">Pedsa_0831</name>
</gene>
<accession>F0S9P7</accession>
<dbReference type="AlphaFoldDB" id="F0S9P7"/>
<reference evidence="5 6" key="1">
    <citation type="journal article" date="2011" name="Stand. Genomic Sci.">
        <title>Complete genome sequence of the gliding, heparinolytic Pedobacter saltans type strain (113).</title>
        <authorList>
            <person name="Liolios K."/>
            <person name="Sikorski J."/>
            <person name="Lu M."/>
            <person name="Nolan M."/>
            <person name="Lapidus A."/>
            <person name="Lucas S."/>
            <person name="Hammon N."/>
            <person name="Deshpande S."/>
            <person name="Cheng J.F."/>
            <person name="Tapia R."/>
            <person name="Han C."/>
            <person name="Goodwin L."/>
            <person name="Pitluck S."/>
            <person name="Huntemann M."/>
            <person name="Ivanova N."/>
            <person name="Pagani I."/>
            <person name="Mavromatis K."/>
            <person name="Ovchinikova G."/>
            <person name="Pati A."/>
            <person name="Chen A."/>
            <person name="Palaniappan K."/>
            <person name="Land M."/>
            <person name="Hauser L."/>
            <person name="Brambilla E.M."/>
            <person name="Kotsyurbenko O."/>
            <person name="Rohde M."/>
            <person name="Tindall B.J."/>
            <person name="Abt B."/>
            <person name="Goker M."/>
            <person name="Detter J.C."/>
            <person name="Woyke T."/>
            <person name="Bristow J."/>
            <person name="Eisen J.A."/>
            <person name="Markowitz V."/>
            <person name="Hugenholtz P."/>
            <person name="Klenk H.P."/>
            <person name="Kyrpides N.C."/>
        </authorList>
    </citation>
    <scope>NUCLEOTIDE SEQUENCE [LARGE SCALE GENOMIC DNA]</scope>
    <source>
        <strain evidence="6">ATCC 51119 / DSM 12145 / JCM 21818 / LMG 10337 / NBRC 100064 / NCIMB 13643</strain>
    </source>
</reference>
<dbReference type="InterPro" id="IPR045032">
    <property type="entry name" value="PEL"/>
</dbReference>
<dbReference type="Gene3D" id="2.160.20.10">
    <property type="entry name" value="Single-stranded right-handed beta-helix, Pectin lyase-like"/>
    <property type="match status" value="1"/>
</dbReference>
<name>F0S9P7_PSESL</name>
<keyword evidence="2" id="KW-0119">Carbohydrate metabolism</keyword>
<organism evidence="5 6">
    <name type="scientific">Pseudopedobacter saltans (strain ATCC 51119 / DSM 12145 / JCM 21818 / CCUG 39354 / LMG 10337 / NBRC 100064 / NCIMB 13643)</name>
    <name type="common">Pedobacter saltans</name>
    <dbReference type="NCBI Taxonomy" id="762903"/>
    <lineage>
        <taxon>Bacteria</taxon>
        <taxon>Pseudomonadati</taxon>
        <taxon>Bacteroidota</taxon>
        <taxon>Sphingobacteriia</taxon>
        <taxon>Sphingobacteriales</taxon>
        <taxon>Sphingobacteriaceae</taxon>
        <taxon>Pseudopedobacter</taxon>
    </lineage>
</organism>
<proteinExistence type="inferred from homology"/>
<evidence type="ECO:0000313" key="6">
    <source>
        <dbReference type="Proteomes" id="UP000000310"/>
    </source>
</evidence>
<dbReference type="GO" id="GO:0030570">
    <property type="term" value="F:pectate lyase activity"/>
    <property type="evidence" value="ECO:0007669"/>
    <property type="project" value="InterPro"/>
</dbReference>
<evidence type="ECO:0000256" key="1">
    <source>
        <dbReference type="ARBA" id="ARBA00023239"/>
    </source>
</evidence>
<dbReference type="SMART" id="SM00710">
    <property type="entry name" value="PbH1"/>
    <property type="match status" value="4"/>
</dbReference>
<comment type="subcellular location">
    <subcellularLocation>
        <location evidence="2">Secreted</location>
    </subcellularLocation>
</comment>
<comment type="similarity">
    <text evidence="2">Belongs to the polysaccharide lyase 1 family.</text>
</comment>
<protein>
    <submittedName>
        <fullName evidence="5">Pectate lyase/Amb allergen</fullName>
    </submittedName>
</protein>
<dbReference type="Pfam" id="PF00544">
    <property type="entry name" value="Pectate_lyase_4"/>
    <property type="match status" value="1"/>
</dbReference>
<keyword evidence="6" id="KW-1185">Reference proteome</keyword>